<comment type="subcellular location">
    <subcellularLocation>
        <location evidence="6">Cell membrane</location>
        <topology evidence="6">Multi-pass membrane protein</topology>
    </subcellularLocation>
    <subcellularLocation>
        <location evidence="1">Membrane</location>
    </subcellularLocation>
</comment>
<feature type="compositionally biased region" description="Low complexity" evidence="7">
    <location>
        <begin position="410"/>
        <end position="424"/>
    </location>
</feature>
<feature type="transmembrane region" description="Helical" evidence="6">
    <location>
        <begin position="73"/>
        <end position="90"/>
    </location>
</feature>
<dbReference type="PANTHER" id="PTHR10736:SF24">
    <property type="entry name" value="BESTROPHIN HOMOLOG 18"/>
    <property type="match status" value="1"/>
</dbReference>
<protein>
    <recommendedName>
        <fullName evidence="6">Bestrophin homolog</fullName>
    </recommendedName>
</protein>
<name>A0A7I4YB91_HAECO</name>
<keyword evidence="6" id="KW-0868">Chloride</keyword>
<dbReference type="AlphaFoldDB" id="A0A7I4YB91"/>
<keyword evidence="6" id="KW-1003">Cell membrane</keyword>
<evidence type="ECO:0000256" key="7">
    <source>
        <dbReference type="SAM" id="MobiDB-lite"/>
    </source>
</evidence>
<evidence type="ECO:0000313" key="9">
    <source>
        <dbReference type="WBParaSite" id="HCON_00079940-00001"/>
    </source>
</evidence>
<feature type="region of interest" description="Disordered" evidence="7">
    <location>
        <begin position="546"/>
        <end position="590"/>
    </location>
</feature>
<feature type="transmembrane region" description="Helical" evidence="6">
    <location>
        <begin position="234"/>
        <end position="258"/>
    </location>
</feature>
<dbReference type="InterPro" id="IPR000615">
    <property type="entry name" value="Bestrophin"/>
</dbReference>
<comment type="similarity">
    <text evidence="5 6">Belongs to the anion channel-forming bestrophin (TC 1.A.46) family. Calcium-sensitive chloride channel subfamily.</text>
</comment>
<dbReference type="InterPro" id="IPR021134">
    <property type="entry name" value="Bestrophin-like"/>
</dbReference>
<evidence type="ECO:0000256" key="3">
    <source>
        <dbReference type="ARBA" id="ARBA00022989"/>
    </source>
</evidence>
<dbReference type="GO" id="GO:0034707">
    <property type="term" value="C:chloride channel complex"/>
    <property type="evidence" value="ECO:0007669"/>
    <property type="project" value="UniProtKB-KW"/>
</dbReference>
<dbReference type="OMA" id="CNSRIET"/>
<keyword evidence="4 6" id="KW-0472">Membrane</keyword>
<proteinExistence type="inferred from homology"/>
<dbReference type="Pfam" id="PF01062">
    <property type="entry name" value="Bestrophin"/>
    <property type="match status" value="1"/>
</dbReference>
<keyword evidence="3 6" id="KW-1133">Transmembrane helix</keyword>
<keyword evidence="2 6" id="KW-0812">Transmembrane</keyword>
<feature type="transmembrane region" description="Helical" evidence="6">
    <location>
        <begin position="96"/>
        <end position="116"/>
    </location>
</feature>
<evidence type="ECO:0000256" key="4">
    <source>
        <dbReference type="ARBA" id="ARBA00023136"/>
    </source>
</evidence>
<keyword evidence="6" id="KW-0407">Ion channel</keyword>
<dbReference type="GO" id="GO:0005886">
    <property type="term" value="C:plasma membrane"/>
    <property type="evidence" value="ECO:0007669"/>
    <property type="project" value="UniProtKB-SubCell"/>
</dbReference>
<dbReference type="WBParaSite" id="HCON_00079940-00001">
    <property type="protein sequence ID" value="HCON_00079940-00001"/>
    <property type="gene ID" value="HCON_00079940"/>
</dbReference>
<evidence type="ECO:0000256" key="5">
    <source>
        <dbReference type="ARBA" id="ARBA00034769"/>
    </source>
</evidence>
<reference evidence="9" key="1">
    <citation type="submission" date="2020-12" db="UniProtKB">
        <authorList>
            <consortium name="WormBaseParasite"/>
        </authorList>
    </citation>
    <scope>IDENTIFICATION</scope>
    <source>
        <strain evidence="9">MHco3</strain>
    </source>
</reference>
<evidence type="ECO:0000256" key="2">
    <source>
        <dbReference type="ARBA" id="ARBA00022692"/>
    </source>
</evidence>
<keyword evidence="8" id="KW-1185">Reference proteome</keyword>
<sequence>MTVNYNLSVSTSRPWTFVRLFFRWKGSIWKAVWIQYLIWLALFGFVSIIYRFALTETQRRMFTCLVDFTNARLSYIPLDLMLGFFVAGVLKRFWYLYNIIGFMDNIALMTALYVRGTHERARQCRRNIVRYCQLTQVLVFRDLSMRCRKRFPTLDTVAAAGFMMPHEKENFDGIQYNYNKYFLPFNWAWALIYRARQEGMIESDYYVTVLSEEVKKFRTDLAWLCNYDWVPLPMIYPTIVCLAVHTYFLVGVVARQYVEGSTLESDSIDMVFPFMTSIQFVLYMGWLKVAEALLNPWGEDDDDFETNVLIDRNLAMGLKIVDDGYGKRPELRKDAFWDDEWVPLYSEESAWEKKYTQHEGSLSHIKLDKSVSQIRMVPLQRSHPSDSVLRRRFSTIERIVPVRNADTTSRSRLGSFSRSSSKLSLHGDGRKMSRKNSLANFLGSLRQPVKEPSMCMSTCENGVATATTTDSFPRMIIDSSASGLTLDYTDGGITHSLSSSNSGAMSAEVMNDENNGSTETLMTDKCNSRIETEAEESSIQLAEIQLADPEDPDVKSVLARPSPAANQDLSDPMSADATVKRPNLGFSYST</sequence>
<dbReference type="Proteomes" id="UP000025227">
    <property type="component" value="Unplaced"/>
</dbReference>
<organism evidence="8 9">
    <name type="scientific">Haemonchus contortus</name>
    <name type="common">Barber pole worm</name>
    <dbReference type="NCBI Taxonomy" id="6289"/>
    <lineage>
        <taxon>Eukaryota</taxon>
        <taxon>Metazoa</taxon>
        <taxon>Ecdysozoa</taxon>
        <taxon>Nematoda</taxon>
        <taxon>Chromadorea</taxon>
        <taxon>Rhabditida</taxon>
        <taxon>Rhabditina</taxon>
        <taxon>Rhabditomorpha</taxon>
        <taxon>Strongyloidea</taxon>
        <taxon>Trichostrongylidae</taxon>
        <taxon>Haemonchus</taxon>
    </lineage>
</organism>
<dbReference type="GO" id="GO:0005254">
    <property type="term" value="F:chloride channel activity"/>
    <property type="evidence" value="ECO:0007669"/>
    <property type="project" value="UniProtKB-KW"/>
</dbReference>
<keyword evidence="6" id="KW-0813">Transport</keyword>
<feature type="region of interest" description="Disordered" evidence="7">
    <location>
        <begin position="410"/>
        <end position="431"/>
    </location>
</feature>
<feature type="transmembrane region" description="Helical" evidence="6">
    <location>
        <begin position="33"/>
        <end position="53"/>
    </location>
</feature>
<evidence type="ECO:0000256" key="1">
    <source>
        <dbReference type="ARBA" id="ARBA00004370"/>
    </source>
</evidence>
<evidence type="ECO:0000256" key="6">
    <source>
        <dbReference type="RuleBase" id="RU363126"/>
    </source>
</evidence>
<keyword evidence="6" id="KW-0869">Chloride channel</keyword>
<keyword evidence="6" id="KW-0406">Ion transport</keyword>
<evidence type="ECO:0000313" key="8">
    <source>
        <dbReference type="Proteomes" id="UP000025227"/>
    </source>
</evidence>
<comment type="function">
    <text evidence="6">Forms chloride channels.</text>
</comment>
<dbReference type="PANTHER" id="PTHR10736">
    <property type="entry name" value="BESTROPHIN"/>
    <property type="match status" value="1"/>
</dbReference>
<accession>A0A7I4YB91</accession>
<dbReference type="OrthoDB" id="201595at2759"/>